<dbReference type="EMBL" id="ADMD01000007">
    <property type="protein sequence ID" value="EJZ83830.1"/>
    <property type="molecule type" value="Genomic_DNA"/>
</dbReference>
<evidence type="ECO:0000256" key="9">
    <source>
        <dbReference type="ARBA" id="ARBA00022989"/>
    </source>
</evidence>
<feature type="transmembrane region" description="Helical" evidence="15">
    <location>
        <begin position="474"/>
        <end position="500"/>
    </location>
</feature>
<dbReference type="Proteomes" id="UP000006069">
    <property type="component" value="Unassembled WGS sequence"/>
</dbReference>
<evidence type="ECO:0000256" key="12">
    <source>
        <dbReference type="ARBA" id="ARBA00023134"/>
    </source>
</evidence>
<keyword evidence="5" id="KW-0410">Iron transport</keyword>
<feature type="transmembrane region" description="Helical" evidence="15">
    <location>
        <begin position="567"/>
        <end position="586"/>
    </location>
</feature>
<evidence type="ECO:0000256" key="13">
    <source>
        <dbReference type="ARBA" id="ARBA00023136"/>
    </source>
</evidence>
<dbReference type="Pfam" id="PF07664">
    <property type="entry name" value="FeoB_C"/>
    <property type="match status" value="1"/>
</dbReference>
<feature type="transmembrane region" description="Helical" evidence="15">
    <location>
        <begin position="710"/>
        <end position="733"/>
    </location>
</feature>
<protein>
    <recommendedName>
        <fullName evidence="2">Fe(2+) transporter FeoB</fullName>
    </recommendedName>
    <alternativeName>
        <fullName evidence="14">Ferrous iron transport protein B</fullName>
    </alternativeName>
</protein>
<dbReference type="FunFam" id="3.40.50.300:FF:000426">
    <property type="entry name" value="Ferrous iron transport protein B"/>
    <property type="match status" value="1"/>
</dbReference>
<dbReference type="InParanoid" id="K0Z8Y3"/>
<dbReference type="SUPFAM" id="SSF52540">
    <property type="entry name" value="P-loop containing nucleoside triphosphate hydrolases"/>
    <property type="match status" value="1"/>
</dbReference>
<evidence type="ECO:0000256" key="7">
    <source>
        <dbReference type="ARBA" id="ARBA00022692"/>
    </source>
</evidence>
<accession>K0Z8Y3</accession>
<name>K0Z8Y3_9ACTN</name>
<dbReference type="RefSeq" id="WP_009139549.1">
    <property type="nucleotide sequence ID" value="NZ_JH815198.1"/>
</dbReference>
<keyword evidence="10" id="KW-0408">Iron</keyword>
<evidence type="ECO:0000256" key="11">
    <source>
        <dbReference type="ARBA" id="ARBA00023065"/>
    </source>
</evidence>
<dbReference type="Gene3D" id="3.40.50.300">
    <property type="entry name" value="P-loop containing nucleotide triphosphate hydrolases"/>
    <property type="match status" value="1"/>
</dbReference>
<dbReference type="eggNOG" id="COG0370">
    <property type="taxonomic scope" value="Bacteria"/>
</dbReference>
<reference evidence="17 18" key="1">
    <citation type="submission" date="2012-08" db="EMBL/GenBank/DDBJ databases">
        <title>The Genome Sequence of Slackia piriformis YIT 12062.</title>
        <authorList>
            <consortium name="The Broad Institute Genome Sequencing Platform"/>
            <person name="Earl A."/>
            <person name="Ward D."/>
            <person name="Feldgarden M."/>
            <person name="Gevers D."/>
            <person name="Morotomi M."/>
            <person name="Walker B."/>
            <person name="Young S.K."/>
            <person name="Zeng Q."/>
            <person name="Gargeya S."/>
            <person name="Fitzgerald M."/>
            <person name="Haas B."/>
            <person name="Abouelleil A."/>
            <person name="Alvarado L."/>
            <person name="Arachchi H.M."/>
            <person name="Berlin A.M."/>
            <person name="Chapman S.B."/>
            <person name="Goldberg J."/>
            <person name="Griggs A."/>
            <person name="Gujja S."/>
            <person name="Hansen M."/>
            <person name="Howarth C."/>
            <person name="Imamovic A."/>
            <person name="Larimer J."/>
            <person name="McCowen C."/>
            <person name="Montmayeur A."/>
            <person name="Murphy C."/>
            <person name="Neiman D."/>
            <person name="Pearson M."/>
            <person name="Priest M."/>
            <person name="Roberts A."/>
            <person name="Saif S."/>
            <person name="Shea T."/>
            <person name="Sisk P."/>
            <person name="Sykes S."/>
            <person name="Wortman J."/>
            <person name="Nusbaum C."/>
            <person name="Birren B."/>
        </authorList>
    </citation>
    <scope>NUCLEOTIDE SEQUENCE [LARGE SCALE GENOMIC DNA]</scope>
    <source>
        <strain evidence="17 18">YIT 12062</strain>
    </source>
</reference>
<feature type="transmembrane region" description="Helical" evidence="15">
    <location>
        <begin position="506"/>
        <end position="528"/>
    </location>
</feature>
<dbReference type="GO" id="GO:0015093">
    <property type="term" value="F:ferrous iron transmembrane transporter activity"/>
    <property type="evidence" value="ECO:0007669"/>
    <property type="project" value="InterPro"/>
</dbReference>
<dbReference type="PANTHER" id="PTHR43185">
    <property type="entry name" value="FERROUS IRON TRANSPORT PROTEIN B"/>
    <property type="match status" value="1"/>
</dbReference>
<keyword evidence="18" id="KW-1185">Reference proteome</keyword>
<dbReference type="AlphaFoldDB" id="K0Z8Y3"/>
<evidence type="ECO:0000256" key="4">
    <source>
        <dbReference type="ARBA" id="ARBA00022475"/>
    </source>
</evidence>
<keyword evidence="4" id="KW-1003">Cell membrane</keyword>
<feature type="transmembrane region" description="Helical" evidence="15">
    <location>
        <begin position="677"/>
        <end position="698"/>
    </location>
</feature>
<keyword evidence="13 15" id="KW-0472">Membrane</keyword>
<evidence type="ECO:0000259" key="16">
    <source>
        <dbReference type="PROSITE" id="PS51711"/>
    </source>
</evidence>
<keyword evidence="11" id="KW-0406">Ion transport</keyword>
<dbReference type="PATRIC" id="fig|742818.3.peg.1419"/>
<dbReference type="InterPro" id="IPR027417">
    <property type="entry name" value="P-loop_NTPase"/>
</dbReference>
<evidence type="ECO:0000256" key="2">
    <source>
        <dbReference type="ARBA" id="ARBA00022371"/>
    </source>
</evidence>
<evidence type="ECO:0000256" key="8">
    <source>
        <dbReference type="ARBA" id="ARBA00022741"/>
    </source>
</evidence>
<keyword evidence="12" id="KW-0342">GTP-binding</keyword>
<dbReference type="InterPro" id="IPR011642">
    <property type="entry name" value="Gate_dom"/>
</dbReference>
<evidence type="ECO:0000256" key="14">
    <source>
        <dbReference type="ARBA" id="ARBA00031200"/>
    </source>
</evidence>
<keyword evidence="7 15" id="KW-0812">Transmembrane</keyword>
<evidence type="ECO:0000256" key="1">
    <source>
        <dbReference type="ARBA" id="ARBA00004429"/>
    </source>
</evidence>
<evidence type="ECO:0000256" key="5">
    <source>
        <dbReference type="ARBA" id="ARBA00022496"/>
    </source>
</evidence>
<dbReference type="InterPro" id="IPR050860">
    <property type="entry name" value="FeoB_GTPase"/>
</dbReference>
<feature type="transmembrane region" description="Helical" evidence="15">
    <location>
        <begin position="363"/>
        <end position="387"/>
    </location>
</feature>
<feature type="transmembrane region" description="Helical" evidence="15">
    <location>
        <begin position="739"/>
        <end position="760"/>
    </location>
</feature>
<dbReference type="InterPro" id="IPR011640">
    <property type="entry name" value="Fe2_transport_prot_B_C"/>
</dbReference>
<feature type="transmembrane region" description="Helical" evidence="15">
    <location>
        <begin position="394"/>
        <end position="419"/>
    </location>
</feature>
<comment type="subcellular location">
    <subcellularLocation>
        <location evidence="1">Cell inner membrane</location>
        <topology evidence="1">Multi-pass membrane protein</topology>
    </subcellularLocation>
</comment>
<proteinExistence type="predicted"/>
<dbReference type="Pfam" id="PF17910">
    <property type="entry name" value="FeoB_Cyto"/>
    <property type="match status" value="1"/>
</dbReference>
<dbReference type="GO" id="GO:0005525">
    <property type="term" value="F:GTP binding"/>
    <property type="evidence" value="ECO:0007669"/>
    <property type="project" value="UniProtKB-KW"/>
</dbReference>
<evidence type="ECO:0000256" key="10">
    <source>
        <dbReference type="ARBA" id="ARBA00023004"/>
    </source>
</evidence>
<sequence length="784" mass="85474">MQIRIALAGNPNCGKTTMFNVLTGSAQYVGNWPGVTVEKKEGYCKGDKSIVITDLPGVYSLSPYSPEEIVSRDYLIEERPDVIVNLVDATNLERNLYLTTQIVNLGLPVVVALNMSDLVKKNGNVVYPEKLSEQLGCPVVETSALKNEGLEHLVDVAVSLAKEKRPATPSFSFDAEVEDALSEIEECIGEFSPKHLLRWNAIKVFEGEERTIDALSLPPDALDRVSKVRTLAEEHFDDDAESIMTSERYDAIAHIVDGALKKSAKGMTLTQKIDRVVTNRWLGLPIFVLVMTLVYYLAVSVGGGVVTDWANDGISGDGWLYTGGAAYEEAVASWEESIAEAEAAGDGALVDQLSEEEPDPSAFGLWIPGLTPIVSGALESIGCAAWLQSLVVDGIVAGVGAVIGFIPQMVILFVMLSFLEGCGYMARVAFIMDRIFRKFGLSGKSFIPMLIASGCGVPAVMATKTIENEKDRRMTIMTTTMIPCGAKLPIIALVFGALAGQVSDDVWWVAPMFYFMGVAAIIVSGIMLRKTRMFAGEATPFIMELPQYHLPTVRSVLMAMWERVRSYIIKAGTIIFLSTIVIWFLMNFGFYEGSFTLLDSEMDDYIQYSFMAMLGSILAPLFAPLGFGDWQSVATSVTGLVAKENVVATVGIITSLGDAGEADPGMWEAFGAMMGGSAPAIMAFCAFNLLCAPCFAAIGTIRRQMASAKWTWFAIGYMTVFAYAVALMIYQFGMFFSTGSFTVATAFAVIVLAGMLFQIFRPMPRFEDKRQKNDRLVFAYGKEQ</sequence>
<evidence type="ECO:0000313" key="18">
    <source>
        <dbReference type="Proteomes" id="UP000006069"/>
    </source>
</evidence>
<dbReference type="HOGENOM" id="CLU_013350_2_0_11"/>
<dbReference type="PANTHER" id="PTHR43185:SF1">
    <property type="entry name" value="FE(2+) TRANSPORTER FEOB"/>
    <property type="match status" value="1"/>
</dbReference>
<dbReference type="CDD" id="cd01879">
    <property type="entry name" value="FeoB"/>
    <property type="match status" value="1"/>
</dbReference>
<organism evidence="17 18">
    <name type="scientific">Slackia piriformis YIT 12062</name>
    <dbReference type="NCBI Taxonomy" id="742818"/>
    <lineage>
        <taxon>Bacteria</taxon>
        <taxon>Bacillati</taxon>
        <taxon>Actinomycetota</taxon>
        <taxon>Coriobacteriia</taxon>
        <taxon>Eggerthellales</taxon>
        <taxon>Eggerthellaceae</taxon>
        <taxon>Slackia</taxon>
    </lineage>
</organism>
<evidence type="ECO:0000256" key="3">
    <source>
        <dbReference type="ARBA" id="ARBA00022448"/>
    </source>
</evidence>
<dbReference type="OrthoDB" id="9809127at2"/>
<dbReference type="InterPro" id="IPR041069">
    <property type="entry name" value="FeoB_Cyto"/>
</dbReference>
<keyword evidence="6" id="KW-0997">Cell inner membrane</keyword>
<dbReference type="Gene3D" id="1.10.287.1770">
    <property type="match status" value="1"/>
</dbReference>
<feature type="transmembrane region" description="Helical" evidence="15">
    <location>
        <begin position="439"/>
        <end position="462"/>
    </location>
</feature>
<keyword evidence="9 15" id="KW-1133">Transmembrane helix</keyword>
<dbReference type="InterPro" id="IPR030389">
    <property type="entry name" value="G_FEOB_dom"/>
</dbReference>
<keyword evidence="3" id="KW-0813">Transport</keyword>
<dbReference type="Pfam" id="PF07670">
    <property type="entry name" value="Gate"/>
    <property type="match status" value="2"/>
</dbReference>
<dbReference type="GO" id="GO:0005886">
    <property type="term" value="C:plasma membrane"/>
    <property type="evidence" value="ECO:0007669"/>
    <property type="project" value="UniProtKB-SubCell"/>
</dbReference>
<comment type="caution">
    <text evidence="17">The sequence shown here is derived from an EMBL/GenBank/DDBJ whole genome shotgun (WGS) entry which is preliminary data.</text>
</comment>
<evidence type="ECO:0000313" key="17">
    <source>
        <dbReference type="EMBL" id="EJZ83830.1"/>
    </source>
</evidence>
<keyword evidence="8" id="KW-0547">Nucleotide-binding</keyword>
<feature type="transmembrane region" description="Helical" evidence="15">
    <location>
        <begin position="281"/>
        <end position="299"/>
    </location>
</feature>
<feature type="transmembrane region" description="Helical" evidence="15">
    <location>
        <begin position="606"/>
        <end position="628"/>
    </location>
</feature>
<evidence type="ECO:0000256" key="6">
    <source>
        <dbReference type="ARBA" id="ARBA00022519"/>
    </source>
</evidence>
<dbReference type="PROSITE" id="PS51711">
    <property type="entry name" value="G_FEOB"/>
    <property type="match status" value="1"/>
</dbReference>
<dbReference type="Pfam" id="PF02421">
    <property type="entry name" value="FeoB_N"/>
    <property type="match status" value="1"/>
</dbReference>
<evidence type="ECO:0000256" key="15">
    <source>
        <dbReference type="SAM" id="Phobius"/>
    </source>
</evidence>
<feature type="transmembrane region" description="Helical" evidence="15">
    <location>
        <begin position="640"/>
        <end position="657"/>
    </location>
</feature>
<feature type="domain" description="FeoB-type G" evidence="16">
    <location>
        <begin position="2"/>
        <end position="163"/>
    </location>
</feature>
<gene>
    <name evidence="17" type="ORF">HMPREF9451_01351</name>
</gene>